<feature type="region of interest" description="Disordered" evidence="1">
    <location>
        <begin position="430"/>
        <end position="477"/>
    </location>
</feature>
<evidence type="ECO:0000313" key="3">
    <source>
        <dbReference type="EMBL" id="PWN25982.1"/>
    </source>
</evidence>
<protein>
    <submittedName>
        <fullName evidence="3">Alpha/beta-hydrolase</fullName>
    </submittedName>
</protein>
<dbReference type="GeneID" id="37031496"/>
<dbReference type="InterPro" id="IPR022742">
    <property type="entry name" value="Hydrolase_4"/>
</dbReference>
<gene>
    <name evidence="3" type="ORF">BDZ90DRAFT_55308</name>
</gene>
<sequence length="517" mass="57967">MATAIGSTLGAVKQTFWEVWGEPALTATGLYEPQDRTYGRYAIPFSPMEQRLHANADVTVWFGKAMMPNGKDFTWYQVWEDHAAQKRTGRKADILFVHGTGVHGGTLASHSRRYLDAGFRVIVPDLPSHGYSTGVHVFQHEIRGYTSGLHAVLHDIGARDDNLYNNGELLLKGQRRDCFLLGLSFGGLVALSYALHYPTSLRSAEADDWEMPVDGIVAVGPMIGYSVQNCSISPTAEKLISMANHYLHLSRLELVVPHKKCLDKDPKVYKTLVTEDKRSHQGAFRIGHLAALHYGMIELRKRAHEIVHPIFVQQGGQDRVVDFNYCVDFVRDINSTDKRCVVYPVCQHVIYRKAKTEEEDQAGRVACIEDNVEWMCERSRVPTMHRQLSAISMQSDVTMYDEGVPIHPLAMGEDGFNKRNPLSSALLTPIQPSTPSFPQTSEAFFDPSKPIPTYAESESGDSDDSNEEDNAHPLLAKAHPTTLPLLAKIAAERAYRANWSLHEQLRPYDISCEHKKK</sequence>
<feature type="domain" description="Serine aminopeptidase S33" evidence="2">
    <location>
        <begin position="91"/>
        <end position="350"/>
    </location>
</feature>
<dbReference type="InterPro" id="IPR051044">
    <property type="entry name" value="MAG_DAG_Lipase"/>
</dbReference>
<dbReference type="InterPro" id="IPR029058">
    <property type="entry name" value="AB_hydrolase_fold"/>
</dbReference>
<keyword evidence="4" id="KW-1185">Reference proteome</keyword>
<dbReference type="SUPFAM" id="SSF53474">
    <property type="entry name" value="alpha/beta-Hydrolases"/>
    <property type="match status" value="1"/>
</dbReference>
<dbReference type="STRING" id="1569628.A0A316UL02"/>
<organism evidence="3 4">
    <name type="scientific">Jaminaea rosea</name>
    <dbReference type="NCBI Taxonomy" id="1569628"/>
    <lineage>
        <taxon>Eukaryota</taxon>
        <taxon>Fungi</taxon>
        <taxon>Dikarya</taxon>
        <taxon>Basidiomycota</taxon>
        <taxon>Ustilaginomycotina</taxon>
        <taxon>Exobasidiomycetes</taxon>
        <taxon>Microstromatales</taxon>
        <taxon>Microstromatales incertae sedis</taxon>
        <taxon>Jaminaea</taxon>
    </lineage>
</organism>
<dbReference type="GO" id="GO:0016787">
    <property type="term" value="F:hydrolase activity"/>
    <property type="evidence" value="ECO:0007669"/>
    <property type="project" value="UniProtKB-KW"/>
</dbReference>
<evidence type="ECO:0000259" key="2">
    <source>
        <dbReference type="Pfam" id="PF12146"/>
    </source>
</evidence>
<dbReference type="AlphaFoldDB" id="A0A316UL02"/>
<dbReference type="OrthoDB" id="10249433at2759"/>
<proteinExistence type="predicted"/>
<accession>A0A316UL02</accession>
<dbReference type="Gene3D" id="3.40.50.1820">
    <property type="entry name" value="alpha/beta hydrolase"/>
    <property type="match status" value="1"/>
</dbReference>
<dbReference type="Proteomes" id="UP000245884">
    <property type="component" value="Unassembled WGS sequence"/>
</dbReference>
<dbReference type="Pfam" id="PF12146">
    <property type="entry name" value="Hydrolase_4"/>
    <property type="match status" value="1"/>
</dbReference>
<dbReference type="PANTHER" id="PTHR11614">
    <property type="entry name" value="PHOSPHOLIPASE-RELATED"/>
    <property type="match status" value="1"/>
</dbReference>
<feature type="compositionally biased region" description="Polar residues" evidence="1">
    <location>
        <begin position="430"/>
        <end position="442"/>
    </location>
</feature>
<dbReference type="EMBL" id="KZ819673">
    <property type="protein sequence ID" value="PWN25982.1"/>
    <property type="molecule type" value="Genomic_DNA"/>
</dbReference>
<keyword evidence="3" id="KW-0378">Hydrolase</keyword>
<evidence type="ECO:0000256" key="1">
    <source>
        <dbReference type="SAM" id="MobiDB-lite"/>
    </source>
</evidence>
<dbReference type="RefSeq" id="XP_025360594.1">
    <property type="nucleotide sequence ID" value="XM_025509673.1"/>
</dbReference>
<reference evidence="3 4" key="1">
    <citation type="journal article" date="2018" name="Mol. Biol. Evol.">
        <title>Broad Genomic Sampling Reveals a Smut Pathogenic Ancestry of the Fungal Clade Ustilaginomycotina.</title>
        <authorList>
            <person name="Kijpornyongpan T."/>
            <person name="Mondo S.J."/>
            <person name="Barry K."/>
            <person name="Sandor L."/>
            <person name="Lee J."/>
            <person name="Lipzen A."/>
            <person name="Pangilinan J."/>
            <person name="LaButti K."/>
            <person name="Hainaut M."/>
            <person name="Henrissat B."/>
            <person name="Grigoriev I.V."/>
            <person name="Spatafora J.W."/>
            <person name="Aime M.C."/>
        </authorList>
    </citation>
    <scope>NUCLEOTIDE SEQUENCE [LARGE SCALE GENOMIC DNA]</scope>
    <source>
        <strain evidence="3 4">MCA 5214</strain>
    </source>
</reference>
<feature type="compositionally biased region" description="Acidic residues" evidence="1">
    <location>
        <begin position="458"/>
        <end position="468"/>
    </location>
</feature>
<evidence type="ECO:0000313" key="4">
    <source>
        <dbReference type="Proteomes" id="UP000245884"/>
    </source>
</evidence>
<name>A0A316UL02_9BASI</name>